<dbReference type="FunFam" id="3.30.800.10:FF:000005">
    <property type="entry name" value="1-phosphatidylinositol-3-phosphate 5-kinase (Fab1)"/>
    <property type="match status" value="1"/>
</dbReference>
<evidence type="ECO:0000256" key="4">
    <source>
        <dbReference type="ARBA" id="ARBA00012009"/>
    </source>
</evidence>
<keyword evidence="14 17" id="KW-0067">ATP-binding</keyword>
<feature type="compositionally biased region" description="Basic and acidic residues" evidence="19">
    <location>
        <begin position="132"/>
        <end position="150"/>
    </location>
</feature>
<keyword evidence="8 17" id="KW-0547">Nucleotide-binding</keyword>
<feature type="region of interest" description="Disordered" evidence="19">
    <location>
        <begin position="132"/>
        <end position="155"/>
    </location>
</feature>
<dbReference type="InterPro" id="IPR000306">
    <property type="entry name" value="Znf_FYVE"/>
</dbReference>
<dbReference type="InterPro" id="IPR027484">
    <property type="entry name" value="PInositol-4-P-5-kinase_N"/>
</dbReference>
<evidence type="ECO:0000313" key="22">
    <source>
        <dbReference type="EMBL" id="ODQ78739.1"/>
    </source>
</evidence>
<evidence type="ECO:0000256" key="17">
    <source>
        <dbReference type="PROSITE-ProRule" id="PRU00781"/>
    </source>
</evidence>
<dbReference type="GO" id="GO:0000329">
    <property type="term" value="C:fungal-type vacuole membrane"/>
    <property type="evidence" value="ECO:0007669"/>
    <property type="project" value="TreeGrafter"/>
</dbReference>
<dbReference type="SUPFAM" id="SSF52029">
    <property type="entry name" value="GroEL apical domain-like"/>
    <property type="match status" value="1"/>
</dbReference>
<dbReference type="InterPro" id="IPR044769">
    <property type="entry name" value="PIKfyve_PIPKc"/>
</dbReference>
<feature type="domain" description="FYVE-type" evidence="20">
    <location>
        <begin position="276"/>
        <end position="334"/>
    </location>
</feature>
<dbReference type="EC" id="2.7.1.150" evidence="4"/>
<evidence type="ECO:0000256" key="10">
    <source>
        <dbReference type="ARBA" id="ARBA00022771"/>
    </source>
</evidence>
<feature type="compositionally biased region" description="Acidic residues" evidence="19">
    <location>
        <begin position="489"/>
        <end position="502"/>
    </location>
</feature>
<dbReference type="GeneID" id="30147200"/>
<dbReference type="GO" id="GO:0005524">
    <property type="term" value="F:ATP binding"/>
    <property type="evidence" value="ECO:0007669"/>
    <property type="project" value="UniProtKB-UniRule"/>
</dbReference>
<keyword evidence="5" id="KW-0963">Cytoplasm</keyword>
<dbReference type="SUPFAM" id="SSF57903">
    <property type="entry name" value="FYVE/PHD zinc finger"/>
    <property type="match status" value="1"/>
</dbReference>
<dbReference type="InterPro" id="IPR002423">
    <property type="entry name" value="Cpn60/GroEL/TCP-1"/>
</dbReference>
<dbReference type="PANTHER" id="PTHR45748">
    <property type="entry name" value="1-PHOSPHATIDYLINOSITOL 3-PHOSPHATE 5-KINASE-RELATED"/>
    <property type="match status" value="1"/>
</dbReference>
<evidence type="ECO:0000256" key="3">
    <source>
        <dbReference type="ARBA" id="ARBA00004496"/>
    </source>
</evidence>
<dbReference type="InterPro" id="IPR013083">
    <property type="entry name" value="Znf_RING/FYVE/PHD"/>
</dbReference>
<comment type="catalytic activity">
    <reaction evidence="1">
        <text>a 1,2-diacyl-sn-glycero-3-phospho-(1D-myo-inositol-3-phosphate) + ATP = a 1,2-diacyl-sn-glycero-3-phospho-(1D-myo-inositol-3,5-bisphosphate) + ADP + H(+)</text>
        <dbReference type="Rhea" id="RHEA:13609"/>
        <dbReference type="ChEBI" id="CHEBI:15378"/>
        <dbReference type="ChEBI" id="CHEBI:30616"/>
        <dbReference type="ChEBI" id="CHEBI:57923"/>
        <dbReference type="ChEBI" id="CHEBI:58088"/>
        <dbReference type="ChEBI" id="CHEBI:456216"/>
        <dbReference type="EC" id="2.7.1.150"/>
    </reaction>
</comment>
<feature type="region of interest" description="Disordered" evidence="19">
    <location>
        <begin position="344"/>
        <end position="419"/>
    </location>
</feature>
<gene>
    <name evidence="22" type="ORF">BABINDRAFT_162429</name>
</gene>
<feature type="coiled-coil region" evidence="18">
    <location>
        <begin position="1397"/>
        <end position="1431"/>
    </location>
</feature>
<dbReference type="PROSITE" id="PS51455">
    <property type="entry name" value="PIPK"/>
    <property type="match status" value="1"/>
</dbReference>
<evidence type="ECO:0000256" key="11">
    <source>
        <dbReference type="ARBA" id="ARBA00022777"/>
    </source>
</evidence>
<reference evidence="23" key="1">
    <citation type="submission" date="2016-05" db="EMBL/GenBank/DDBJ databases">
        <title>Comparative genomics of biotechnologically important yeasts.</title>
        <authorList>
            <consortium name="DOE Joint Genome Institute"/>
            <person name="Riley R."/>
            <person name="Haridas S."/>
            <person name="Wolfe K.H."/>
            <person name="Lopes M.R."/>
            <person name="Hittinger C.T."/>
            <person name="Goker M."/>
            <person name="Salamov A."/>
            <person name="Wisecaver J."/>
            <person name="Long T.M."/>
            <person name="Aerts A.L."/>
            <person name="Barry K."/>
            <person name="Choi C."/>
            <person name="Clum A."/>
            <person name="Coughlan A.Y."/>
            <person name="Deshpande S."/>
            <person name="Douglass A.P."/>
            <person name="Hanson S.J."/>
            <person name="Klenk H.-P."/>
            <person name="Labutti K."/>
            <person name="Lapidus A."/>
            <person name="Lindquist E."/>
            <person name="Lipzen A."/>
            <person name="Meier-Kolthoff J.P."/>
            <person name="Ohm R.A."/>
            <person name="Otillar R.P."/>
            <person name="Pangilinan J."/>
            <person name="Peng Y."/>
            <person name="Rokas A."/>
            <person name="Rosa C.A."/>
            <person name="Scheuner C."/>
            <person name="Sibirny A.A."/>
            <person name="Slot J.C."/>
            <person name="Stielow J.B."/>
            <person name="Sun H."/>
            <person name="Kurtzman C.P."/>
            <person name="Blackwell M."/>
            <person name="Grigoriev I.V."/>
            <person name="Jeffries T.W."/>
        </authorList>
    </citation>
    <scope>NUCLEOTIDE SEQUENCE [LARGE SCALE GENOMIC DNA]</scope>
    <source>
        <strain evidence="23">NRRL Y-12698</strain>
    </source>
</reference>
<dbReference type="Gene3D" id="3.30.40.10">
    <property type="entry name" value="Zinc/RING finger domain, C3HC4 (zinc finger)"/>
    <property type="match status" value="1"/>
</dbReference>
<dbReference type="InterPro" id="IPR011011">
    <property type="entry name" value="Znf_FYVE_PHD"/>
</dbReference>
<dbReference type="STRING" id="984486.A0A1E3QM12"/>
<dbReference type="Gene3D" id="3.50.7.10">
    <property type="entry name" value="GroEL"/>
    <property type="match status" value="1"/>
</dbReference>
<dbReference type="FunFam" id="3.50.7.10:FF:000007">
    <property type="entry name" value="1-phosphatidylinositol 3-phosphate 5-kinase isoform X1"/>
    <property type="match status" value="1"/>
</dbReference>
<dbReference type="FunFam" id="3.30.810.10:FF:000001">
    <property type="entry name" value="1-phosphatidylinositol 3-phosphate 5-kinase FAB1"/>
    <property type="match status" value="1"/>
</dbReference>
<evidence type="ECO:0000256" key="7">
    <source>
        <dbReference type="ARBA" id="ARBA00022723"/>
    </source>
</evidence>
<keyword evidence="9" id="KW-0967">Endosome</keyword>
<dbReference type="InterPro" id="IPR002498">
    <property type="entry name" value="PInositol-4-P-4/5-kinase_core"/>
</dbReference>
<keyword evidence="13" id="KW-0862">Zinc</keyword>
<dbReference type="CDD" id="cd17300">
    <property type="entry name" value="PIPKc_PIKfyve"/>
    <property type="match status" value="1"/>
</dbReference>
<dbReference type="SMART" id="SM00064">
    <property type="entry name" value="FYVE"/>
    <property type="match status" value="1"/>
</dbReference>
<evidence type="ECO:0000256" key="1">
    <source>
        <dbReference type="ARBA" id="ARBA00000768"/>
    </source>
</evidence>
<evidence type="ECO:0000256" key="18">
    <source>
        <dbReference type="SAM" id="Coils"/>
    </source>
</evidence>
<dbReference type="EMBL" id="KV454434">
    <property type="protein sequence ID" value="ODQ78739.1"/>
    <property type="molecule type" value="Genomic_DNA"/>
</dbReference>
<dbReference type="OrthoDB" id="158357at2759"/>
<dbReference type="FunFam" id="3.30.40.10:FF:000510">
    <property type="entry name" value="Phosphatidylinositol 3,5-kinase"/>
    <property type="match status" value="1"/>
</dbReference>
<dbReference type="Gene3D" id="3.30.800.10">
    <property type="entry name" value="Phosphatidylinositol Phosphate Kinase II Beta"/>
    <property type="match status" value="1"/>
</dbReference>
<accession>A0A1E3QM12</accession>
<evidence type="ECO:0000256" key="12">
    <source>
        <dbReference type="ARBA" id="ARBA00022786"/>
    </source>
</evidence>
<keyword evidence="12" id="KW-0833">Ubl conjugation pathway</keyword>
<comment type="subcellular location">
    <subcellularLocation>
        <location evidence="3">Cytoplasm</location>
    </subcellularLocation>
    <subcellularLocation>
        <location evidence="2">Endosome</location>
    </subcellularLocation>
</comment>
<keyword evidence="6 17" id="KW-0808">Transferase</keyword>
<feature type="region of interest" description="Disordered" evidence="19">
    <location>
        <begin position="452"/>
        <end position="502"/>
    </location>
</feature>
<dbReference type="GO" id="GO:0008270">
    <property type="term" value="F:zinc ion binding"/>
    <property type="evidence" value="ECO:0007669"/>
    <property type="project" value="UniProtKB-KW"/>
</dbReference>
<organism evidence="22 23">
    <name type="scientific">Babjeviella inositovora NRRL Y-12698</name>
    <dbReference type="NCBI Taxonomy" id="984486"/>
    <lineage>
        <taxon>Eukaryota</taxon>
        <taxon>Fungi</taxon>
        <taxon>Dikarya</taxon>
        <taxon>Ascomycota</taxon>
        <taxon>Saccharomycotina</taxon>
        <taxon>Pichiomycetes</taxon>
        <taxon>Serinales incertae sedis</taxon>
        <taxon>Babjeviella</taxon>
    </lineage>
</organism>
<evidence type="ECO:0000259" key="20">
    <source>
        <dbReference type="PROSITE" id="PS50178"/>
    </source>
</evidence>
<evidence type="ECO:0000256" key="8">
    <source>
        <dbReference type="ARBA" id="ARBA00022741"/>
    </source>
</evidence>
<dbReference type="Pfam" id="PF01363">
    <property type="entry name" value="FYVE"/>
    <property type="match status" value="1"/>
</dbReference>
<dbReference type="InterPro" id="IPR017455">
    <property type="entry name" value="Znf_FYVE-rel"/>
</dbReference>
<feature type="region of interest" description="Disordered" evidence="19">
    <location>
        <begin position="1"/>
        <end position="31"/>
    </location>
</feature>
<feature type="compositionally biased region" description="Polar residues" evidence="19">
    <location>
        <begin position="377"/>
        <end position="388"/>
    </location>
</feature>
<feature type="domain" description="PIPK" evidence="21">
    <location>
        <begin position="1891"/>
        <end position="2220"/>
    </location>
</feature>
<feature type="compositionally biased region" description="Basic and acidic residues" evidence="19">
    <location>
        <begin position="353"/>
        <end position="363"/>
    </location>
</feature>
<dbReference type="PANTHER" id="PTHR45748:SF7">
    <property type="entry name" value="1-PHOSPHATIDYLINOSITOL 3-PHOSPHATE 5-KINASE-RELATED"/>
    <property type="match status" value="1"/>
</dbReference>
<evidence type="ECO:0000256" key="19">
    <source>
        <dbReference type="SAM" id="MobiDB-lite"/>
    </source>
</evidence>
<evidence type="ECO:0000256" key="2">
    <source>
        <dbReference type="ARBA" id="ARBA00004177"/>
    </source>
</evidence>
<dbReference type="InterPro" id="IPR027409">
    <property type="entry name" value="GroEL-like_apical_dom_sf"/>
</dbReference>
<dbReference type="Pfam" id="PF00118">
    <property type="entry name" value="Cpn60_TCP1"/>
    <property type="match status" value="1"/>
</dbReference>
<dbReference type="Gene3D" id="3.30.810.10">
    <property type="entry name" value="2-Layer Sandwich"/>
    <property type="match status" value="1"/>
</dbReference>
<feature type="region of interest" description="Disordered" evidence="19">
    <location>
        <begin position="1479"/>
        <end position="1507"/>
    </location>
</feature>
<dbReference type="GO" id="GO:0000285">
    <property type="term" value="F:1-phosphatidylinositol-3-phosphate 5-kinase activity"/>
    <property type="evidence" value="ECO:0007669"/>
    <property type="project" value="UniProtKB-EC"/>
</dbReference>
<protein>
    <recommendedName>
        <fullName evidence="4">1-phosphatidylinositol-3-phosphate 5-kinase</fullName>
        <ecNumber evidence="4">2.7.1.150</ecNumber>
    </recommendedName>
    <alternativeName>
        <fullName evidence="15">Type III PIP kinase</fullName>
    </alternativeName>
</protein>
<evidence type="ECO:0000256" key="15">
    <source>
        <dbReference type="ARBA" id="ARBA00075294"/>
    </source>
</evidence>
<proteinExistence type="predicted"/>
<evidence type="ECO:0000256" key="14">
    <source>
        <dbReference type="ARBA" id="ARBA00022840"/>
    </source>
</evidence>
<keyword evidence="7" id="KW-0479">Metal-binding</keyword>
<keyword evidence="23" id="KW-1185">Reference proteome</keyword>
<evidence type="ECO:0000256" key="9">
    <source>
        <dbReference type="ARBA" id="ARBA00022753"/>
    </source>
</evidence>
<name>A0A1E3QM12_9ASCO</name>
<evidence type="ECO:0000256" key="5">
    <source>
        <dbReference type="ARBA" id="ARBA00022490"/>
    </source>
</evidence>
<evidence type="ECO:0000256" key="16">
    <source>
        <dbReference type="PROSITE-ProRule" id="PRU00091"/>
    </source>
</evidence>
<dbReference type="RefSeq" id="XP_018984067.1">
    <property type="nucleotide sequence ID" value="XM_019129347.1"/>
</dbReference>
<sequence>MSEDANATSPAPPAYTSFPLLPEAGEAPKPLSTLLKSTLQKVTAASTAVQNALTSTEPPLPAASEALSPVHSAVSHESDMFRTKLSPETYEQPFPEAYEPLFSSPGQATSQDRSLNAERLNPEKLNLEGIHIPERDHNPDGTHSPSHDLDASSLTPSRSLRIQTDSNKLLFTEVQPLVQPRITAVNVTTDLQPEDVRLLTPDFEPSSLQLISQIFKKLPNDIELSDDSDSDGASIANSSAFSIMGKSVAASANTKEPQSRNPLKEGGIGRKHWMQDEFATHCLNCKKVFRTFRRKHHCRFCGQIFCGQCTIFIANKNAENGKMRVCKPCYNDVIIYLSDDSDEEPEVKINSGTDDRRRRRDTDSNFLSTLRLDRQRTPSTADMKSNGSGEHVFVPAPTPPPQMAIPTTRKGESVEIPVSRSSKNLASSVSSYKKRHPRFQSEVFKYWEAPEMRPQNTGGSFKGTSLESSFLASSKHPKHPGLFPGSSSSEEEEVSDELSGSEDEQVMTLYLSLNVPRADSSMLFARDDFDDGKGYTIRSHERAHASLLRMKSRRKSKSVSQAQPIDNGIFTASAFTGPKWDTSASPMKSTPIRWEGMGPKREAPSPMKSDFSPIKGDATNQRDLNTTTPKREFFLYASQRDFVPGARLKSVSSIALNRTTDGETDSPHVRFTPTVDDALSDTFDAHLSQLMLQCLGDGHLDEQVWVDSLAPLMNRVGDIDVGDTLDIKQYVKVKRVLGNTPQSSEAIDGVAITKNVDLKAMPSKLTNPKIALVMFPIEYTKNTDQFVTLGMISSQAAVYVNNIVQRLVSLKPDVILCGSAVNLYAAEAFCKAGIAVVSHVKPQVIERLSRYSRASILYSLNDLFFKFCTLGACRLFEVRRFVFRGTVKTYLFIQGCGYEAGFTMVLRGGDEALLEKVKYTCDSMIMAYFNRKFEKSLLLNQSLGFEPNLPLESTPVPDAIDGTLPGFFEDYIVSFRQRLLSISPGIKFPLPPILVSAKEAEKALLSFEALLKTIESLREVSLEAVQLLGLDIDTQLLPNKEQDLLKIYKFVCGFRLRLLRDEFSWRSRIWTSCMNNPAYQLLPFCHKNITLLYSMVSTRNATPCKGPSTLNINYYTHHDSSLGQFIDQTVAEAGKLCDECGNPYIEHFKSFVHNTGKVDIVLERLMNNSTDHERLDTRVMWSFCKQCHLATPMVNMMPETYRYSFGKYLELSFYSEGVRLSNSTCTHDFYRDHIRYFGFNALVVRMEFSAVETLEVVIPKKQLEWKPELDIALKIEALKQVEVRTKRFFSSIMSRLNRLKLVDRVEEGISIIAKLKDKAREQLLQIEVETRELYNGTLPTVHLPLNSIIRSVQELSVEWDADFNDFEREFLPSENDITRITQFHLKNYLFDKYIDFKKEDELERKEKTENTDGLEEKAEGLEIERQETGRKEGVTHTRDVEQEQKTQGIAMPVIALPDSVATSDEAQISLMNTQKVLKGVPEKSTEVPPVEQPTEQDSLTEPASKPARLTSVLQKAIEIEAALDTHKSDVSDTPKSSFTFNVSPSVFTSPAKSVLKPSLISKPIRSPMRSGHSMEGGYFDAVFNIPTVPRLQSTDLEMQLRKGLKRSNASVAAYRDEATTPSNKVSDLANFFDKMHLNQLSMEFELQRENERRKLKKYRAIPILSSKPRVEVYKKIEDAVVGEVDLVLNNEEGQAGKRAKPNELVRFEGLRTPNLGSERFDSKPIKELAIGMRSRANSFGANEAESIENASEKKQIEPGSLEEFGPHSHAIETTEKVSLLKTLTNFWADRSATLWEPLDYPMASSEHTFADSEVIVREDEPSSLIAFCLSTADYKQKIQRMKEDNPDRATLAKEVNVSSAASVAMSTSTIGKPVVTGPPPAATAATFKADVTSTDHSANQAARANANLRDTTAKKEVQFAKLEKRFKVSSDHDETEIEKVMAKKTAAHLKYQFVDGQSILSCKIFYSEQFEAFREACGCDVNFVQSLSRCVKWDSSGGKSGSSFLKTLDDRFIIKELSKSELESFVAIAPYYFKYMSQSMFNTLTTAIAKIFGFYQIYIKNPITNKNFKMDFLIMENVFYDKKPTRIFDLKGSMRNRHVEQTGKENEVLLDENMVEYIYESPVFVKEHAKRLLRGSLFNDTSFLSSMDVMDYSLVVGIDSVHKKLYVGIIDCIRTFTWDKKVENWVKGTNLMGGKKGIDPTIVTPKQYRVRFREAMERYILEVPDCWYEGGIQAREE</sequence>
<evidence type="ECO:0000259" key="21">
    <source>
        <dbReference type="PROSITE" id="PS51455"/>
    </source>
</evidence>
<dbReference type="Pfam" id="PF01504">
    <property type="entry name" value="PIP5K"/>
    <property type="match status" value="2"/>
</dbReference>
<keyword evidence="11 17" id="KW-0418">Kinase</keyword>
<dbReference type="PROSITE" id="PS50178">
    <property type="entry name" value="ZF_FYVE"/>
    <property type="match status" value="1"/>
</dbReference>
<dbReference type="GO" id="GO:0010008">
    <property type="term" value="C:endosome membrane"/>
    <property type="evidence" value="ECO:0007669"/>
    <property type="project" value="TreeGrafter"/>
</dbReference>
<feature type="region of interest" description="Disordered" evidence="19">
    <location>
        <begin position="580"/>
        <end position="624"/>
    </location>
</feature>
<evidence type="ECO:0000256" key="13">
    <source>
        <dbReference type="ARBA" id="ARBA00022833"/>
    </source>
</evidence>
<evidence type="ECO:0000256" key="6">
    <source>
        <dbReference type="ARBA" id="ARBA00022679"/>
    </source>
</evidence>
<dbReference type="SMART" id="SM00330">
    <property type="entry name" value="PIPKc"/>
    <property type="match status" value="1"/>
</dbReference>
<dbReference type="GO" id="GO:0046854">
    <property type="term" value="P:phosphatidylinositol phosphate biosynthetic process"/>
    <property type="evidence" value="ECO:0007669"/>
    <property type="project" value="TreeGrafter"/>
</dbReference>
<dbReference type="InterPro" id="IPR027483">
    <property type="entry name" value="PInositol-4-P-4/5-kinase_C_sf"/>
</dbReference>
<keyword evidence="10 16" id="KW-0863">Zinc-finger</keyword>
<dbReference type="SUPFAM" id="SSF56104">
    <property type="entry name" value="SAICAR synthase-like"/>
    <property type="match status" value="1"/>
</dbReference>
<dbReference type="GO" id="GO:0032266">
    <property type="term" value="F:phosphatidylinositol-3-phosphate binding"/>
    <property type="evidence" value="ECO:0007669"/>
    <property type="project" value="UniProtKB-ARBA"/>
</dbReference>
<keyword evidence="18" id="KW-0175">Coiled coil</keyword>
<feature type="compositionally biased region" description="Polar residues" evidence="19">
    <location>
        <begin position="454"/>
        <end position="472"/>
    </location>
</feature>
<dbReference type="Proteomes" id="UP000094336">
    <property type="component" value="Unassembled WGS sequence"/>
</dbReference>
<evidence type="ECO:0000313" key="23">
    <source>
        <dbReference type="Proteomes" id="UP000094336"/>
    </source>
</evidence>